<organism evidence="1">
    <name type="scientific">Hyperionvirus sp</name>
    <dbReference type="NCBI Taxonomy" id="2487770"/>
    <lineage>
        <taxon>Viruses</taxon>
        <taxon>Varidnaviria</taxon>
        <taxon>Bamfordvirae</taxon>
        <taxon>Nucleocytoviricota</taxon>
        <taxon>Megaviricetes</taxon>
        <taxon>Imitervirales</taxon>
        <taxon>Mimiviridae</taxon>
        <taxon>Klosneuvirinae</taxon>
    </lineage>
</organism>
<sequence length="138" mass="16454">MSTMMKKIGLNDISQKILNRKLTQFKYSFVELGDKVYLEFNSSLNEFSVDKLYCFSDIHQMKPEEKPPAKKVRFLIYALLQYQKNEEINERLSNEHDCYLPRSSIPTIDVYKLCHEYLLERVNLLEANLEKILELRKI</sequence>
<dbReference type="EMBL" id="MK072385">
    <property type="protein sequence ID" value="AYV82918.1"/>
    <property type="molecule type" value="Genomic_DNA"/>
</dbReference>
<evidence type="ECO:0000313" key="1">
    <source>
        <dbReference type="EMBL" id="AYV82918.1"/>
    </source>
</evidence>
<proteinExistence type="predicted"/>
<name>A0A3G5A6W5_9VIRU</name>
<gene>
    <name evidence="1" type="ORF">Hyperionvirus3_64</name>
</gene>
<protein>
    <submittedName>
        <fullName evidence="1">Uncharacterized protein</fullName>
    </submittedName>
</protein>
<accession>A0A3G5A6W5</accession>
<reference evidence="1" key="1">
    <citation type="submission" date="2018-10" db="EMBL/GenBank/DDBJ databases">
        <title>Hidden diversity of soil giant viruses.</title>
        <authorList>
            <person name="Schulz F."/>
            <person name="Alteio L."/>
            <person name="Goudeau D."/>
            <person name="Ryan E.M."/>
            <person name="Malmstrom R.R."/>
            <person name="Blanchard J."/>
            <person name="Woyke T."/>
        </authorList>
    </citation>
    <scope>NUCLEOTIDE SEQUENCE</scope>
    <source>
        <strain evidence="1">HYV1</strain>
    </source>
</reference>